<dbReference type="AlphaFoldDB" id="A0A0F6YRB2"/>
<accession>A0A0F6YRB2</accession>
<name>A0A0F6YRB2_9MICC</name>
<gene>
    <name evidence="1" type="ORF">pJD12_750</name>
</gene>
<organism evidence="1">
    <name type="scientific">Micrococcus sp. MG-2010-D12</name>
    <dbReference type="NCBI Taxonomy" id="936902"/>
    <lineage>
        <taxon>Bacteria</taxon>
        <taxon>Bacillati</taxon>
        <taxon>Actinomycetota</taxon>
        <taxon>Actinomycetes</taxon>
        <taxon>Micrococcales</taxon>
        <taxon>Micrococcaceae</taxon>
        <taxon>Micrococcus</taxon>
    </lineage>
</organism>
<reference evidence="1" key="1">
    <citation type="journal article" date="2015" name="Genome Announc.">
        <title>Complete Genome Sequence of the Linear Plasmid pJD12 Hosted by Micrococcus sp. D12, Isolated from a High-Altitude Volcanic Lake in Argentina.</title>
        <authorList>
            <person name="Dib J.R."/>
            <person name="Angelov A."/>
            <person name="Liebl W."/>
            <person name="Dobber J."/>
            <person name="Voget S."/>
            <person name="Schuldes J."/>
            <person name="Gorriti M."/>
            <person name="Farias M.E."/>
            <person name="Meinhardt F."/>
            <person name="Daniel R."/>
        </authorList>
    </citation>
    <scope>NUCLEOTIDE SEQUENCE</scope>
    <source>
        <strain evidence="1">MG-2010-D12</strain>
        <plasmid evidence="1">pJD12</plasmid>
    </source>
</reference>
<geneLocation type="plasmid" evidence="1">
    <name>pJD12</name>
</geneLocation>
<sequence length="76" mass="8400">MGRIAHRIYNVYGPDSADIDCLCPLCGKADYVSITQDEADALDAGQPVHEVLPHRTKVERERTISQICPDCQANLC</sequence>
<protein>
    <submittedName>
        <fullName evidence="1">Uncharacterized protein</fullName>
    </submittedName>
</protein>
<keyword evidence="1" id="KW-0614">Plasmid</keyword>
<dbReference type="EMBL" id="KR152226">
    <property type="protein sequence ID" value="AKF15851.1"/>
    <property type="molecule type" value="Genomic_DNA"/>
</dbReference>
<proteinExistence type="predicted"/>
<dbReference type="RefSeq" id="WP_098471857.1">
    <property type="nucleotide sequence ID" value="NZ_KR152226.1"/>
</dbReference>
<evidence type="ECO:0000313" key="1">
    <source>
        <dbReference type="EMBL" id="AKF15851.1"/>
    </source>
</evidence>